<comment type="caution">
    <text evidence="2">The sequence shown here is derived from an EMBL/GenBank/DDBJ whole genome shotgun (WGS) entry which is preliminary data.</text>
</comment>
<dbReference type="Gene3D" id="3.40.630.30">
    <property type="match status" value="1"/>
</dbReference>
<dbReference type="SUPFAM" id="SSF55729">
    <property type="entry name" value="Acyl-CoA N-acyltransferases (Nat)"/>
    <property type="match status" value="1"/>
</dbReference>
<keyword evidence="2" id="KW-0808">Transferase</keyword>
<evidence type="ECO:0000313" key="3">
    <source>
        <dbReference type="Proteomes" id="UP000315868"/>
    </source>
</evidence>
<dbReference type="InterPro" id="IPR016181">
    <property type="entry name" value="Acyl_CoA_acyltransferase"/>
</dbReference>
<dbReference type="GO" id="GO:0016747">
    <property type="term" value="F:acyltransferase activity, transferring groups other than amino-acyl groups"/>
    <property type="evidence" value="ECO:0007669"/>
    <property type="project" value="InterPro"/>
</dbReference>
<reference evidence="2 3" key="1">
    <citation type="submission" date="2019-01" db="EMBL/GenBank/DDBJ databases">
        <title>Coherence of Microcystis species and biogeography revealed through population genomics.</title>
        <authorList>
            <person name="Perez-Carrascal O.M."/>
            <person name="Terrat Y."/>
            <person name="Giani A."/>
            <person name="Fortin N."/>
            <person name="Tromas N."/>
            <person name="Shapiro B.J."/>
        </authorList>
    </citation>
    <scope>NUCLEOTIDE SEQUENCE [LARGE SCALE GENOMIC DNA]</scope>
    <source>
        <strain evidence="2">Mf_QC_C_20070823_S10D</strain>
    </source>
</reference>
<dbReference type="Proteomes" id="UP000315868">
    <property type="component" value="Unassembled WGS sequence"/>
</dbReference>
<proteinExistence type="predicted"/>
<dbReference type="EMBL" id="SFAM01000071">
    <property type="protein sequence ID" value="TRV12952.1"/>
    <property type="molecule type" value="Genomic_DNA"/>
</dbReference>
<evidence type="ECO:0000259" key="1">
    <source>
        <dbReference type="PROSITE" id="PS51186"/>
    </source>
</evidence>
<feature type="domain" description="N-acetyltransferase" evidence="1">
    <location>
        <begin position="6"/>
        <end position="152"/>
    </location>
</feature>
<dbReference type="InterPro" id="IPR002716">
    <property type="entry name" value="PIN_dom"/>
</dbReference>
<dbReference type="CDD" id="cd04301">
    <property type="entry name" value="NAT_SF"/>
    <property type="match status" value="1"/>
</dbReference>
<name>A0A552KY96_9CHRO</name>
<gene>
    <name evidence="2" type="ORF">EWV45_08585</name>
</gene>
<evidence type="ECO:0000313" key="2">
    <source>
        <dbReference type="EMBL" id="TRV12952.1"/>
    </source>
</evidence>
<dbReference type="PROSITE" id="PS51186">
    <property type="entry name" value="GNAT"/>
    <property type="match status" value="1"/>
</dbReference>
<dbReference type="Pfam" id="PF00583">
    <property type="entry name" value="Acetyltransf_1"/>
    <property type="match status" value="1"/>
</dbReference>
<dbReference type="Pfam" id="PF13470">
    <property type="entry name" value="PIN_3"/>
    <property type="match status" value="1"/>
</dbReference>
<dbReference type="AlphaFoldDB" id="A0A552KY96"/>
<organism evidence="2 3">
    <name type="scientific">Microcystis flos-aquae Mf_QC_C_20070823_S10D</name>
    <dbReference type="NCBI Taxonomy" id="2486236"/>
    <lineage>
        <taxon>Bacteria</taxon>
        <taxon>Bacillati</taxon>
        <taxon>Cyanobacteriota</taxon>
        <taxon>Cyanophyceae</taxon>
        <taxon>Oscillatoriophycideae</taxon>
        <taxon>Chroococcales</taxon>
        <taxon>Microcystaceae</taxon>
        <taxon>Microcystis</taxon>
    </lineage>
</organism>
<dbReference type="InterPro" id="IPR000182">
    <property type="entry name" value="GNAT_dom"/>
</dbReference>
<sequence length="711" mass="82200">MKVEIIAIENGSTYLKKIQELGRKNSKTLGFMPEGGFIDHADKGHILAAISLDQKCVGYLMYRIKQKTNKAHIIHLCTDENFRRKGVARQLVEHLIDKTQKQQLYGIVFDCRMDYNLSSMWSSFGFIAKSEKPGKSAEGHLLTTWDLEHTIPPLIKELIEEKNKSKIQVVIDANIFFDFMTDPYYDSECQESNYLLSDWLQEEIEIFLTEEINNEINRKKDDNCRRKAQEYASKFCKVSCSHSEFDPVHLELLKICSTPQTDQDKSDLRQLARAIASESEIFVTRDTKLLELESILYDKFSIQILCPTDLIIKLDNLLRTSEYQPVRLAGTTIEKRLIKEGEQKQLLEQFLMSGQREKKNEFKNYLQGFLASPNEFNCFVVLDHANNKQLSSNYNYIALFVYDWSEKNQLTIPLLRVNNNIGKMRKAIILHLLSIFILEASNKERLSTRITDQYLDKDIIQSIQDTLFVQDGEEWIKHHLVFSGTTLQLTKKLNGLNSESIFNTNILSKPIEILQDSSINDRNTATYIERLFHPCKIVDAEIPSFIIPIQAKWAVDLFDSELANQTIFGARKDLAFNCEAVYYRSVRNSGGLSAPSRVLWYISDDPKYIGTQSLRACSKIDEIIIGTPKELYRQFRRLGVYDFEQILKIAKNNTDNTIMAIRFSYTELLKSPIPLQSIQQILNNKVTFPSPYKISRSEFETLYNKGMQILN</sequence>
<protein>
    <submittedName>
        <fullName evidence="2">GNAT family N-acetyltransferase</fullName>
    </submittedName>
</protein>
<accession>A0A552KY96</accession>